<dbReference type="PANTHER" id="PTHR11177">
    <property type="entry name" value="CHITINASE"/>
    <property type="match status" value="1"/>
</dbReference>
<evidence type="ECO:0000256" key="9">
    <source>
        <dbReference type="ARBA" id="ARBA00023024"/>
    </source>
</evidence>
<evidence type="ECO:0000256" key="7">
    <source>
        <dbReference type="ARBA" id="ARBA00022729"/>
    </source>
</evidence>
<dbReference type="GO" id="GO:0008061">
    <property type="term" value="F:chitin binding"/>
    <property type="evidence" value="ECO:0007669"/>
    <property type="project" value="UniProtKB-KW"/>
</dbReference>
<dbReference type="InterPro" id="IPR017853">
    <property type="entry name" value="GH"/>
</dbReference>
<feature type="region of interest" description="Disordered" evidence="14">
    <location>
        <begin position="401"/>
        <end position="420"/>
    </location>
</feature>
<comment type="catalytic activity">
    <reaction evidence="1">
        <text>Random endo-hydrolysis of N-acetyl-beta-D-glucosaminide (1-&gt;4)-beta-linkages in chitin and chitodextrins.</text>
        <dbReference type="EC" id="3.2.1.14"/>
    </reaction>
</comment>
<dbReference type="PROSITE" id="PS50940">
    <property type="entry name" value="CHIT_BIND_II"/>
    <property type="match status" value="1"/>
</dbReference>
<evidence type="ECO:0000256" key="8">
    <source>
        <dbReference type="ARBA" id="ARBA00022801"/>
    </source>
</evidence>
<keyword evidence="10" id="KW-1015">Disulfide bond</keyword>
<gene>
    <name evidence="17" type="ORF">UPYG_G00241900</name>
</gene>
<sequence length="621" mass="68645">MEASTMSQLTSFAGLFLALCHVGSTYHLVCYFTNWSQYRPGIGKFFPENVDPHLCTHLIYAYSIINSTNELTILEWNDETLYSSFNALKNRNPLLKTLLAVGGWTFGTAQFTIMVSSLANRSLFIQSSIRYLRKNGFDGLDLVWEYPGSRGSPPEDKQRFTVLCRELLEAFDAEGNETSRPRLLLTAAVPAEKGTIDTGYEIREISKYLDFINVKTYDFHGPWETFTGHNSPLYSGSKDTIDEINSSSDYAMKYWRDQGAPAEKLMMGFATYGRTFQLSSGNSGVGAPANGAALDGPFTREAGLWSYYEICDCSFLQGATVQWIEDQQVPFAFKGNHWVGFDNRDSYEAKVRYLKVNRFGGAMVWSLDLDDFAGISCGQGNYTLISHLRYFLKLDQLPPTHSPRPEAVTPNKRTTSPSLEAGRDFCAGRADGLYEEADSSRYFYHCADGLTWIQSCSSGFIFDNSCKCSQAIQAIVTESPKRCGSSRARPKTPPTHPNQTKTESRQGRAGGQTRPCRGRRPSRLGSTPSDAREEVGRVRRVRCHPQPSAVLKAGDGDVGHMLSGGIVGSSRQRDVAHPGGTYTAGAAGPLPPLLYRRRIGRSSKPPEGSGGNPQVAEMVMV</sequence>
<evidence type="ECO:0000256" key="10">
    <source>
        <dbReference type="ARBA" id="ARBA00023157"/>
    </source>
</evidence>
<keyword evidence="13" id="KW-0624">Polysaccharide degradation</keyword>
<keyword evidence="6" id="KW-0147">Chitin-binding</keyword>
<evidence type="ECO:0000259" key="15">
    <source>
        <dbReference type="PROSITE" id="PS50940"/>
    </source>
</evidence>
<proteinExistence type="inferred from homology"/>
<keyword evidence="7" id="KW-0732">Signal</keyword>
<dbReference type="InterPro" id="IPR001223">
    <property type="entry name" value="Glyco_hydro18_cat"/>
</dbReference>
<dbReference type="InterPro" id="IPR050314">
    <property type="entry name" value="Glycosyl_Hydrlase_18"/>
</dbReference>
<dbReference type="Pfam" id="PF00704">
    <property type="entry name" value="Glyco_hydro_18"/>
    <property type="match status" value="1"/>
</dbReference>
<dbReference type="SUPFAM" id="SSF57625">
    <property type="entry name" value="Invertebrate chitin-binding proteins"/>
    <property type="match status" value="1"/>
</dbReference>
<dbReference type="InterPro" id="IPR029070">
    <property type="entry name" value="Chitinase_insertion_sf"/>
</dbReference>
<evidence type="ECO:0000256" key="3">
    <source>
        <dbReference type="ARBA" id="ARBA00009121"/>
    </source>
</evidence>
<evidence type="ECO:0000313" key="18">
    <source>
        <dbReference type="Proteomes" id="UP001557470"/>
    </source>
</evidence>
<dbReference type="InterPro" id="IPR011583">
    <property type="entry name" value="Chitinase_II/V-like_cat"/>
</dbReference>
<feature type="compositionally biased region" description="Low complexity" evidence="14">
    <location>
        <begin position="578"/>
        <end position="588"/>
    </location>
</feature>
<comment type="caution">
    <text evidence="17">The sequence shown here is derived from an EMBL/GenBank/DDBJ whole genome shotgun (WGS) entry which is preliminary data.</text>
</comment>
<name>A0ABD0WXR9_UMBPY</name>
<reference evidence="17 18" key="1">
    <citation type="submission" date="2024-06" db="EMBL/GenBank/DDBJ databases">
        <authorList>
            <person name="Pan Q."/>
            <person name="Wen M."/>
            <person name="Jouanno E."/>
            <person name="Zahm M."/>
            <person name="Klopp C."/>
            <person name="Cabau C."/>
            <person name="Louis A."/>
            <person name="Berthelot C."/>
            <person name="Parey E."/>
            <person name="Roest Crollius H."/>
            <person name="Montfort J."/>
            <person name="Robinson-Rechavi M."/>
            <person name="Bouchez O."/>
            <person name="Lampietro C."/>
            <person name="Lopez Roques C."/>
            <person name="Donnadieu C."/>
            <person name="Postlethwait J."/>
            <person name="Bobe J."/>
            <person name="Verreycken H."/>
            <person name="Guiguen Y."/>
        </authorList>
    </citation>
    <scope>NUCLEOTIDE SEQUENCE [LARGE SCALE GENOMIC DNA]</scope>
    <source>
        <strain evidence="17">Up_M1</strain>
        <tissue evidence="17">Testis</tissue>
    </source>
</reference>
<evidence type="ECO:0000256" key="12">
    <source>
        <dbReference type="ARBA" id="ARBA00023295"/>
    </source>
</evidence>
<dbReference type="InterPro" id="IPR002557">
    <property type="entry name" value="Chitin-bd_dom"/>
</dbReference>
<dbReference type="Gene3D" id="3.20.20.80">
    <property type="entry name" value="Glycosidases"/>
    <property type="match status" value="2"/>
</dbReference>
<dbReference type="FunFam" id="3.20.20.80:FF:000439">
    <property type="entry name" value="Chitinase, acidic.3"/>
    <property type="match status" value="1"/>
</dbReference>
<evidence type="ECO:0000256" key="2">
    <source>
        <dbReference type="ARBA" id="ARBA00004613"/>
    </source>
</evidence>
<evidence type="ECO:0000256" key="6">
    <source>
        <dbReference type="ARBA" id="ARBA00022669"/>
    </source>
</evidence>
<dbReference type="GO" id="GO:0008843">
    <property type="term" value="F:endochitinase activity"/>
    <property type="evidence" value="ECO:0007669"/>
    <property type="project" value="UniProtKB-EC"/>
</dbReference>
<comment type="subcellular location">
    <subcellularLocation>
        <location evidence="2">Secreted</location>
    </subcellularLocation>
</comment>
<evidence type="ECO:0000256" key="11">
    <source>
        <dbReference type="ARBA" id="ARBA00023277"/>
    </source>
</evidence>
<dbReference type="InterPro" id="IPR036508">
    <property type="entry name" value="Chitin-bd_dom_sf"/>
</dbReference>
<dbReference type="GO" id="GO:0000272">
    <property type="term" value="P:polysaccharide catabolic process"/>
    <property type="evidence" value="ECO:0007669"/>
    <property type="project" value="UniProtKB-KW"/>
</dbReference>
<keyword evidence="9" id="KW-0146">Chitin degradation</keyword>
<dbReference type="FunFam" id="3.20.20.80:FF:000081">
    <property type="entry name" value="Chitinase 1"/>
    <property type="match status" value="1"/>
</dbReference>
<dbReference type="SUPFAM" id="SSF51445">
    <property type="entry name" value="(Trans)glycosidases"/>
    <property type="match status" value="1"/>
</dbReference>
<dbReference type="GO" id="GO:0005576">
    <property type="term" value="C:extracellular region"/>
    <property type="evidence" value="ECO:0007669"/>
    <property type="project" value="UniProtKB-SubCell"/>
</dbReference>
<accession>A0ABD0WXR9</accession>
<comment type="similarity">
    <text evidence="3">Belongs to the glycosyl hydrolase 18 family. Chitinase class II subfamily.</text>
</comment>
<dbReference type="CDD" id="cd02872">
    <property type="entry name" value="GH18_chitolectin_chitotriosidase"/>
    <property type="match status" value="1"/>
</dbReference>
<dbReference type="EC" id="3.2.1.14" evidence="4"/>
<evidence type="ECO:0000256" key="13">
    <source>
        <dbReference type="ARBA" id="ARBA00023326"/>
    </source>
</evidence>
<keyword evidence="12" id="KW-0326">Glycosidase</keyword>
<feature type="region of interest" description="Disordered" evidence="14">
    <location>
        <begin position="479"/>
        <end position="621"/>
    </location>
</feature>
<dbReference type="PROSITE" id="PS51910">
    <property type="entry name" value="GH18_2"/>
    <property type="match status" value="1"/>
</dbReference>
<organism evidence="17 18">
    <name type="scientific">Umbra pygmaea</name>
    <name type="common">Eastern mudminnow</name>
    <dbReference type="NCBI Taxonomy" id="75934"/>
    <lineage>
        <taxon>Eukaryota</taxon>
        <taxon>Metazoa</taxon>
        <taxon>Chordata</taxon>
        <taxon>Craniata</taxon>
        <taxon>Vertebrata</taxon>
        <taxon>Euteleostomi</taxon>
        <taxon>Actinopterygii</taxon>
        <taxon>Neopterygii</taxon>
        <taxon>Teleostei</taxon>
        <taxon>Protacanthopterygii</taxon>
        <taxon>Esociformes</taxon>
        <taxon>Umbridae</taxon>
        <taxon>Umbra</taxon>
    </lineage>
</organism>
<dbReference type="FunFam" id="3.10.50.10:FF:000001">
    <property type="entry name" value="Chitinase 3-like 1"/>
    <property type="match status" value="1"/>
</dbReference>
<dbReference type="Proteomes" id="UP001557470">
    <property type="component" value="Unassembled WGS sequence"/>
</dbReference>
<dbReference type="Pfam" id="PF01607">
    <property type="entry name" value="CBM_14"/>
    <property type="match status" value="1"/>
</dbReference>
<dbReference type="AlphaFoldDB" id="A0ABD0WXR9"/>
<keyword evidence="5" id="KW-0964">Secreted</keyword>
<dbReference type="GO" id="GO:0006032">
    <property type="term" value="P:chitin catabolic process"/>
    <property type="evidence" value="ECO:0007669"/>
    <property type="project" value="UniProtKB-KW"/>
</dbReference>
<dbReference type="PANTHER" id="PTHR11177:SF248">
    <property type="entry name" value="CHITOTRIOSIDASE-1"/>
    <property type="match status" value="1"/>
</dbReference>
<evidence type="ECO:0000256" key="1">
    <source>
        <dbReference type="ARBA" id="ARBA00000822"/>
    </source>
</evidence>
<evidence type="ECO:0000313" key="17">
    <source>
        <dbReference type="EMBL" id="KAL0970436.1"/>
    </source>
</evidence>
<feature type="domain" description="GH18" evidence="16">
    <location>
        <begin position="26"/>
        <end position="395"/>
    </location>
</feature>
<keyword evidence="8" id="KW-0378">Hydrolase</keyword>
<dbReference type="SMART" id="SM00636">
    <property type="entry name" value="Glyco_18"/>
    <property type="match status" value="1"/>
</dbReference>
<keyword evidence="18" id="KW-1185">Reference proteome</keyword>
<protein>
    <recommendedName>
        <fullName evidence="4">chitinase</fullName>
        <ecNumber evidence="4">3.2.1.14</ecNumber>
    </recommendedName>
</protein>
<dbReference type="SUPFAM" id="SSF54556">
    <property type="entry name" value="Chitinase insertion domain"/>
    <property type="match status" value="1"/>
</dbReference>
<keyword evidence="11" id="KW-0119">Carbohydrate metabolism</keyword>
<feature type="domain" description="Chitin-binding type-2" evidence="15">
    <location>
        <begin position="423"/>
        <end position="485"/>
    </location>
</feature>
<dbReference type="EMBL" id="JAGEUA010000007">
    <property type="protein sequence ID" value="KAL0970436.1"/>
    <property type="molecule type" value="Genomic_DNA"/>
</dbReference>
<evidence type="ECO:0000256" key="14">
    <source>
        <dbReference type="SAM" id="MobiDB-lite"/>
    </source>
</evidence>
<evidence type="ECO:0000256" key="5">
    <source>
        <dbReference type="ARBA" id="ARBA00022525"/>
    </source>
</evidence>
<evidence type="ECO:0000256" key="4">
    <source>
        <dbReference type="ARBA" id="ARBA00012729"/>
    </source>
</evidence>
<evidence type="ECO:0000259" key="16">
    <source>
        <dbReference type="PROSITE" id="PS51910"/>
    </source>
</evidence>